<proteinExistence type="predicted"/>
<evidence type="ECO:0000313" key="2">
    <source>
        <dbReference type="Proteomes" id="UP000275408"/>
    </source>
</evidence>
<keyword evidence="2" id="KW-1185">Reference proteome</keyword>
<organism evidence="1 2">
    <name type="scientific">Pocillopora damicornis</name>
    <name type="common">Cauliflower coral</name>
    <name type="synonym">Millepora damicornis</name>
    <dbReference type="NCBI Taxonomy" id="46731"/>
    <lineage>
        <taxon>Eukaryota</taxon>
        <taxon>Metazoa</taxon>
        <taxon>Cnidaria</taxon>
        <taxon>Anthozoa</taxon>
        <taxon>Hexacorallia</taxon>
        <taxon>Scleractinia</taxon>
        <taxon>Astrocoeniina</taxon>
        <taxon>Pocilloporidae</taxon>
        <taxon>Pocillopora</taxon>
    </lineage>
</organism>
<comment type="caution">
    <text evidence="1">The sequence shown here is derived from an EMBL/GenBank/DDBJ whole genome shotgun (WGS) entry which is preliminary data.</text>
</comment>
<dbReference type="Proteomes" id="UP000275408">
    <property type="component" value="Unassembled WGS sequence"/>
</dbReference>
<name>A0A3M6U8E6_POCDA</name>
<dbReference type="EMBL" id="RCHS01002064">
    <property type="protein sequence ID" value="RMX49728.1"/>
    <property type="molecule type" value="Genomic_DNA"/>
</dbReference>
<accession>A0A3M6U8E6</accession>
<evidence type="ECO:0000313" key="1">
    <source>
        <dbReference type="EMBL" id="RMX49728.1"/>
    </source>
</evidence>
<reference evidence="1 2" key="1">
    <citation type="journal article" date="2018" name="Sci. Rep.">
        <title>Comparative analysis of the Pocillopora damicornis genome highlights role of immune system in coral evolution.</title>
        <authorList>
            <person name="Cunning R."/>
            <person name="Bay R.A."/>
            <person name="Gillette P."/>
            <person name="Baker A.C."/>
            <person name="Traylor-Knowles N."/>
        </authorList>
    </citation>
    <scope>NUCLEOTIDE SEQUENCE [LARGE SCALE GENOMIC DNA]</scope>
    <source>
        <strain evidence="1">RSMAS</strain>
        <tissue evidence="1">Whole animal</tissue>
    </source>
</reference>
<sequence>MAKHTESLHLVMAVKQKALFVHGYPGTNGLLELKWLSFDMTTAALSTPPTGQMPASTFWGAAKFMPWSEVMEKLDCIVDNPSGSSSHAVTAWLCSKISFLFRIGFRDGEEEGGDEAVTAFF</sequence>
<protein>
    <submittedName>
        <fullName evidence="1">Uncharacterized protein</fullName>
    </submittedName>
</protein>
<gene>
    <name evidence="1" type="ORF">pdam_00008592</name>
</gene>
<dbReference type="AlphaFoldDB" id="A0A3M6U8E6"/>